<evidence type="ECO:0008006" key="5">
    <source>
        <dbReference type="Google" id="ProtNLM"/>
    </source>
</evidence>
<keyword evidence="1" id="KW-0472">Membrane</keyword>
<evidence type="ECO:0000256" key="1">
    <source>
        <dbReference type="SAM" id="Phobius"/>
    </source>
</evidence>
<keyword evidence="1" id="KW-0812">Transmembrane</keyword>
<dbReference type="AlphaFoldDB" id="A0A2Z6LLI2"/>
<feature type="chain" id="PRO_5016373079" description="Transmembrane protein" evidence="2">
    <location>
        <begin position="21"/>
        <end position="159"/>
    </location>
</feature>
<evidence type="ECO:0000313" key="3">
    <source>
        <dbReference type="EMBL" id="GAU18752.1"/>
    </source>
</evidence>
<feature type="transmembrane region" description="Helical" evidence="1">
    <location>
        <begin position="98"/>
        <end position="120"/>
    </location>
</feature>
<evidence type="ECO:0000256" key="2">
    <source>
        <dbReference type="SAM" id="SignalP"/>
    </source>
</evidence>
<evidence type="ECO:0000313" key="4">
    <source>
        <dbReference type="Proteomes" id="UP000242715"/>
    </source>
</evidence>
<dbReference type="EMBL" id="DF973189">
    <property type="protein sequence ID" value="GAU18752.1"/>
    <property type="molecule type" value="Genomic_DNA"/>
</dbReference>
<sequence>MAEFAFTVFIILILAGDSSARDLRPTDHGLVFQTLSPAGTHSSSEMRSFFNSDNSSPTVSSSSEVAMPKAITSGDTTPASWRTVSGEGGDRIWNVLKVASLACGIAGGFLIFVSGLIYVFKYRKQEQNAAFRGNNGEFEKVDDDNDDNKLQLVLRDPSS</sequence>
<dbReference type="Proteomes" id="UP000242715">
    <property type="component" value="Unassembled WGS sequence"/>
</dbReference>
<dbReference type="OrthoDB" id="1107534at2759"/>
<name>A0A2Z6LLI2_TRISU</name>
<accession>A0A2Z6LLI2</accession>
<dbReference type="PANTHER" id="PTHR37189:SF2">
    <property type="entry name" value="PROTEIN, PUTATIVE-RELATED"/>
    <property type="match status" value="1"/>
</dbReference>
<reference evidence="4" key="1">
    <citation type="journal article" date="2017" name="Front. Plant Sci.">
        <title>Climate Clever Clovers: New Paradigm to Reduce the Environmental Footprint of Ruminants by Breeding Low Methanogenic Forages Utilizing Haplotype Variation.</title>
        <authorList>
            <person name="Kaur P."/>
            <person name="Appels R."/>
            <person name="Bayer P.E."/>
            <person name="Keeble-Gagnere G."/>
            <person name="Wang J."/>
            <person name="Hirakawa H."/>
            <person name="Shirasawa K."/>
            <person name="Vercoe P."/>
            <person name="Stefanova K."/>
            <person name="Durmic Z."/>
            <person name="Nichols P."/>
            <person name="Revell C."/>
            <person name="Isobe S.N."/>
            <person name="Edwards D."/>
            <person name="Erskine W."/>
        </authorList>
    </citation>
    <scope>NUCLEOTIDE SEQUENCE [LARGE SCALE GENOMIC DNA]</scope>
    <source>
        <strain evidence="4">cv. Daliak</strain>
    </source>
</reference>
<dbReference type="PANTHER" id="PTHR37189">
    <property type="entry name" value="CONCANAVALIN A-LIKE LECTIN/GLUCANASE DOMAIN-CONTAINING PROTEIN-RELATED"/>
    <property type="match status" value="1"/>
</dbReference>
<keyword evidence="4" id="KW-1185">Reference proteome</keyword>
<keyword evidence="1" id="KW-1133">Transmembrane helix</keyword>
<organism evidence="3 4">
    <name type="scientific">Trifolium subterraneum</name>
    <name type="common">Subterranean clover</name>
    <dbReference type="NCBI Taxonomy" id="3900"/>
    <lineage>
        <taxon>Eukaryota</taxon>
        <taxon>Viridiplantae</taxon>
        <taxon>Streptophyta</taxon>
        <taxon>Embryophyta</taxon>
        <taxon>Tracheophyta</taxon>
        <taxon>Spermatophyta</taxon>
        <taxon>Magnoliopsida</taxon>
        <taxon>eudicotyledons</taxon>
        <taxon>Gunneridae</taxon>
        <taxon>Pentapetalae</taxon>
        <taxon>rosids</taxon>
        <taxon>fabids</taxon>
        <taxon>Fabales</taxon>
        <taxon>Fabaceae</taxon>
        <taxon>Papilionoideae</taxon>
        <taxon>50 kb inversion clade</taxon>
        <taxon>NPAAA clade</taxon>
        <taxon>Hologalegina</taxon>
        <taxon>IRL clade</taxon>
        <taxon>Trifolieae</taxon>
        <taxon>Trifolium</taxon>
    </lineage>
</organism>
<proteinExistence type="predicted"/>
<keyword evidence="2" id="KW-0732">Signal</keyword>
<gene>
    <name evidence="3" type="ORF">TSUD_80410</name>
</gene>
<protein>
    <recommendedName>
        <fullName evidence="5">Transmembrane protein</fullName>
    </recommendedName>
</protein>
<feature type="signal peptide" evidence="2">
    <location>
        <begin position="1"/>
        <end position="20"/>
    </location>
</feature>